<protein>
    <recommendedName>
        <fullName evidence="3">PKD domain-containing protein</fullName>
    </recommendedName>
</protein>
<dbReference type="PANTHER" id="PTHR36220">
    <property type="entry name" value="UNNAMED PRODUCT"/>
    <property type="match status" value="1"/>
</dbReference>
<dbReference type="SUPFAM" id="SSF69318">
    <property type="entry name" value="Integrin alpha N-terminal domain"/>
    <property type="match status" value="1"/>
</dbReference>
<dbReference type="InterPro" id="IPR028994">
    <property type="entry name" value="Integrin_alpha_N"/>
</dbReference>
<sequence length="195" mass="20630">MSLSTMRHVWAAMVSGLVFGMGASPAPAQCEWDKLISDDGESGDKFGASVSISGEYAIVGARFADAEQFGPVNAGAAYVFKRDGGSWSLEQRLAADDDAYDDRFGGSVSISGDYAIVGVEFDDDAGLTSGSAYIFRREGDTWVKDKKLTAEGHAAEFDHFGASVAIDGEYAVVGAPYDDDTENNSGSVFVFKRTG</sequence>
<evidence type="ECO:0000256" key="1">
    <source>
        <dbReference type="ARBA" id="ARBA00022729"/>
    </source>
</evidence>
<dbReference type="PANTHER" id="PTHR36220:SF1">
    <property type="entry name" value="GAMMA TUBULIN COMPLEX COMPONENT C-TERMINAL DOMAIN-CONTAINING PROTEIN"/>
    <property type="match status" value="1"/>
</dbReference>
<name>X0SIT2_9ZZZZ</name>
<keyword evidence="1" id="KW-0732">Signal</keyword>
<evidence type="ECO:0000313" key="2">
    <source>
        <dbReference type="EMBL" id="GAF80948.1"/>
    </source>
</evidence>
<dbReference type="InterPro" id="IPR013517">
    <property type="entry name" value="FG-GAP"/>
</dbReference>
<evidence type="ECO:0008006" key="3">
    <source>
        <dbReference type="Google" id="ProtNLM"/>
    </source>
</evidence>
<feature type="non-terminal residue" evidence="2">
    <location>
        <position position="195"/>
    </location>
</feature>
<dbReference type="AlphaFoldDB" id="X0SIT2"/>
<dbReference type="Gene3D" id="2.130.10.130">
    <property type="entry name" value="Integrin alpha, N-terminal"/>
    <property type="match status" value="2"/>
</dbReference>
<dbReference type="EMBL" id="BARS01002088">
    <property type="protein sequence ID" value="GAF80948.1"/>
    <property type="molecule type" value="Genomic_DNA"/>
</dbReference>
<reference evidence="2" key="1">
    <citation type="journal article" date="2014" name="Front. Microbiol.">
        <title>High frequency of phylogenetically diverse reductive dehalogenase-homologous genes in deep subseafloor sedimentary metagenomes.</title>
        <authorList>
            <person name="Kawai M."/>
            <person name="Futagami T."/>
            <person name="Toyoda A."/>
            <person name="Takaki Y."/>
            <person name="Nishi S."/>
            <person name="Hori S."/>
            <person name="Arai W."/>
            <person name="Tsubouchi T."/>
            <person name="Morono Y."/>
            <person name="Uchiyama I."/>
            <person name="Ito T."/>
            <person name="Fujiyama A."/>
            <person name="Inagaki F."/>
            <person name="Takami H."/>
        </authorList>
    </citation>
    <scope>NUCLEOTIDE SEQUENCE</scope>
    <source>
        <strain evidence="2">Expedition CK06-06</strain>
    </source>
</reference>
<dbReference type="Pfam" id="PF14312">
    <property type="entry name" value="FG-GAP_2"/>
    <property type="match status" value="3"/>
</dbReference>
<comment type="caution">
    <text evidence="2">The sequence shown here is derived from an EMBL/GenBank/DDBJ whole genome shotgun (WGS) entry which is preliminary data.</text>
</comment>
<accession>X0SIT2</accession>
<gene>
    <name evidence="2" type="ORF">S01H1_03896</name>
</gene>
<organism evidence="2">
    <name type="scientific">marine sediment metagenome</name>
    <dbReference type="NCBI Taxonomy" id="412755"/>
    <lineage>
        <taxon>unclassified sequences</taxon>
        <taxon>metagenomes</taxon>
        <taxon>ecological metagenomes</taxon>
    </lineage>
</organism>
<proteinExistence type="predicted"/>